<name>A0A0L8AHF1_9BACT</name>
<dbReference type="Gene3D" id="2.120.10.10">
    <property type="match status" value="1"/>
</dbReference>
<feature type="signal peptide" evidence="1">
    <location>
        <begin position="1"/>
        <end position="21"/>
    </location>
</feature>
<reference evidence="3" key="1">
    <citation type="submission" date="2014-11" db="EMBL/GenBank/DDBJ databases">
        <title>Genome sequencing of Roseivirga sp. D-25.</title>
        <authorList>
            <person name="Selvaratnam C."/>
            <person name="Thevarajoo S."/>
            <person name="Goh K.M."/>
            <person name="Eee R."/>
            <person name="Chan K.-G."/>
            <person name="Chong C.S."/>
        </authorList>
    </citation>
    <scope>NUCLEOTIDE SEQUENCE [LARGE SCALE GENOMIC DNA]</scope>
    <source>
        <strain evidence="3">D-25</strain>
    </source>
</reference>
<accession>A0A0L8AHF1</accession>
<dbReference type="SUPFAM" id="SSF50939">
    <property type="entry name" value="Sialidases"/>
    <property type="match status" value="1"/>
</dbReference>
<dbReference type="EMBL" id="JSVA01000022">
    <property type="protein sequence ID" value="KOF01550.1"/>
    <property type="molecule type" value="Genomic_DNA"/>
</dbReference>
<sequence>MKKIYSILIIAIVAASSCQSAKEVEPTVTNIDSPAAEGSQEPNLFTDKKGNVYLSWVEKKEKKAILSFSKLENGQWTSPKKIAEGGNWFLNWADFPSIAVNEDWMAAHWLQKRTESTYDYDVHITTASNSGNNWMESFIPHKDNIAAEHGFVSMMPIDKDRMIATWLDGRFTKGEGHESADGHSMGGGAMTLRAAIFDRTGEISEEWELDNRVCDCCQTSVTMTDNGPVVVYRNRSEEEIRDMAIVRYVNGEWTAPQIINADDWKIAGCPVNGPSVTSSGQNTAVAWFTASGGVPTVKLAISTDAGATFSAPIVVSEKITSGRVDATMLPDQTVLVSYMETKNDAAQIMLAQYNQKGELLQKMEVAKSSSSRSSGFPVLTSNKEDVYVSWTEIGETSMVRTAKVNL</sequence>
<dbReference type="RefSeq" id="WP_053224938.1">
    <property type="nucleotide sequence ID" value="NZ_JSVA01000022.1"/>
</dbReference>
<evidence type="ECO:0008006" key="4">
    <source>
        <dbReference type="Google" id="ProtNLM"/>
    </source>
</evidence>
<organism evidence="2 3">
    <name type="scientific">Roseivirga seohaensis subsp. aquiponti</name>
    <dbReference type="NCBI Taxonomy" id="1566026"/>
    <lineage>
        <taxon>Bacteria</taxon>
        <taxon>Pseudomonadati</taxon>
        <taxon>Bacteroidota</taxon>
        <taxon>Cytophagia</taxon>
        <taxon>Cytophagales</taxon>
        <taxon>Roseivirgaceae</taxon>
        <taxon>Roseivirga</taxon>
    </lineage>
</organism>
<evidence type="ECO:0000313" key="3">
    <source>
        <dbReference type="Proteomes" id="UP000036908"/>
    </source>
</evidence>
<dbReference type="PROSITE" id="PS51257">
    <property type="entry name" value="PROKAR_LIPOPROTEIN"/>
    <property type="match status" value="1"/>
</dbReference>
<feature type="chain" id="PRO_5005579900" description="BNR repeat protein" evidence="1">
    <location>
        <begin position="22"/>
        <end position="406"/>
    </location>
</feature>
<evidence type="ECO:0000313" key="2">
    <source>
        <dbReference type="EMBL" id="KOF01550.1"/>
    </source>
</evidence>
<dbReference type="OrthoDB" id="9764969at2"/>
<dbReference type="Proteomes" id="UP000036908">
    <property type="component" value="Unassembled WGS sequence"/>
</dbReference>
<dbReference type="InterPro" id="IPR036278">
    <property type="entry name" value="Sialidase_sf"/>
</dbReference>
<keyword evidence="1" id="KW-0732">Signal</keyword>
<comment type="caution">
    <text evidence="2">The sequence shown here is derived from an EMBL/GenBank/DDBJ whole genome shotgun (WGS) entry which is preliminary data.</text>
</comment>
<protein>
    <recommendedName>
        <fullName evidence="4">BNR repeat protein</fullName>
    </recommendedName>
</protein>
<evidence type="ECO:0000256" key="1">
    <source>
        <dbReference type="SAM" id="SignalP"/>
    </source>
</evidence>
<proteinExistence type="predicted"/>
<dbReference type="PATRIC" id="fig|1566026.4.peg.1820"/>
<keyword evidence="3" id="KW-1185">Reference proteome</keyword>
<gene>
    <name evidence="2" type="ORF">OB69_16915</name>
</gene>
<dbReference type="AlphaFoldDB" id="A0A0L8AHF1"/>